<sequence length="582" mass="65404">MSKRRADFQLDRDGRHKAIEEELDRKAEEEKFSANQLSSANMAGRKIAKLRKPLNKTEPAAPVPAVNVFANLMKHSNKFSSVLLPEPSEEVDKMTKFKAINFNFSQKITESIKEDPQCNLSKACEKYLEYAKQALSSSPTPDPKETPPIKETPFKNFKPQLSKPAATPSNSFEQLKKLKPSSEKPSITELPTSDEESEKPEIKGPQFTLPNKPVAKKPAFVFGDALAKKQAAEKDSDDSDDEQPKGPTFTFGGQVKDPVFKLNKPDGKSFTDVSSALPEKPKFTFNLGDNKEQESTPAATEVGTTFKFNLNNKPEEKQPASTLFNFGAKDAQPKNMPTFNFGKPSESKPASTFTFGKPADDEVRPTPTFSFNKPKEENEPPTFSFGKPQQTSENASTFGTTKSFSFDKREQSTDAPGTIPTSNFKFSLPFSQTKTEEQPKETQAPMEGDEEKQEQLKLEENEEQTENLLYSQKAQLKVYQPENKESPYTTKGVGMFKILQSKEDSKKYRFLLRTEGMGNIILNTYIISAMTYEQIPQRKKTIKMPIFNNDTKKLETYLLTVKTEEDANEIIKVIENAQANMK</sequence>
<evidence type="ECO:0000256" key="7">
    <source>
        <dbReference type="ARBA" id="ARBA00023242"/>
    </source>
</evidence>
<name>A0A1L0AV07_9ASCO</name>
<dbReference type="EMBL" id="FQNF01000002">
    <property type="protein sequence ID" value="SGZ37936.1"/>
    <property type="molecule type" value="Genomic_DNA"/>
</dbReference>
<evidence type="ECO:0000256" key="4">
    <source>
        <dbReference type="ARBA" id="ARBA00022927"/>
    </source>
</evidence>
<dbReference type="AlphaFoldDB" id="A0A1L0AV07"/>
<keyword evidence="3" id="KW-0509">mRNA transport</keyword>
<evidence type="ECO:0000256" key="3">
    <source>
        <dbReference type="ARBA" id="ARBA00022816"/>
    </source>
</evidence>
<proteinExistence type="predicted"/>
<keyword evidence="2" id="KW-0813">Transport</keyword>
<dbReference type="SMART" id="SM00160">
    <property type="entry name" value="RanBD"/>
    <property type="match status" value="1"/>
</dbReference>
<dbReference type="VEuPathDB" id="FungiDB:HGUI_00136"/>
<reference evidence="11" key="1">
    <citation type="submission" date="2016-11" db="EMBL/GenBank/DDBJ databases">
        <authorList>
            <person name="Guldener U."/>
        </authorList>
    </citation>
    <scope>NUCLEOTIDE SEQUENCE [LARGE SCALE GENOMIC DNA]</scope>
</reference>
<dbReference type="InterPro" id="IPR053074">
    <property type="entry name" value="NPC_Nucleoporin"/>
</dbReference>
<evidence type="ECO:0000256" key="8">
    <source>
        <dbReference type="SAM" id="MobiDB-lite"/>
    </source>
</evidence>
<feature type="compositionally biased region" description="Polar residues" evidence="8">
    <location>
        <begin position="413"/>
        <end position="433"/>
    </location>
</feature>
<keyword evidence="7" id="KW-0539">Nucleus</keyword>
<feature type="region of interest" description="Disordered" evidence="8">
    <location>
        <begin position="133"/>
        <end position="300"/>
    </location>
</feature>
<feature type="compositionally biased region" description="Polar residues" evidence="8">
    <location>
        <begin position="387"/>
        <end position="404"/>
    </location>
</feature>
<dbReference type="SUPFAM" id="SSF50729">
    <property type="entry name" value="PH domain-like"/>
    <property type="match status" value="1"/>
</dbReference>
<evidence type="ECO:0000256" key="5">
    <source>
        <dbReference type="ARBA" id="ARBA00023010"/>
    </source>
</evidence>
<feature type="domain" description="RanBD1" evidence="9">
    <location>
        <begin position="463"/>
        <end position="582"/>
    </location>
</feature>
<dbReference type="OrthoDB" id="3972927at2759"/>
<keyword evidence="5" id="KW-0811">Translocation</keyword>
<evidence type="ECO:0000256" key="1">
    <source>
        <dbReference type="ARBA" id="ARBA00004567"/>
    </source>
</evidence>
<feature type="region of interest" description="Disordered" evidence="8">
    <location>
        <begin position="327"/>
        <end position="455"/>
    </location>
</feature>
<dbReference type="Pfam" id="PF00638">
    <property type="entry name" value="Ran_BP1"/>
    <property type="match status" value="1"/>
</dbReference>
<dbReference type="PROSITE" id="PS50196">
    <property type="entry name" value="RANBD1"/>
    <property type="match status" value="1"/>
</dbReference>
<keyword evidence="11" id="KW-1185">Reference proteome</keyword>
<accession>A0A1L0AV07</accession>
<dbReference type="Pfam" id="PF08911">
    <property type="entry name" value="NUP50"/>
    <property type="match status" value="1"/>
</dbReference>
<dbReference type="PANTHER" id="PTHR38697">
    <property type="entry name" value="NUCLEAR PORE COMPLEX PROTEIN SIMILAR TO S. CEREVISIAE NUP2 (EUROFUNG)"/>
    <property type="match status" value="1"/>
</dbReference>
<evidence type="ECO:0000259" key="9">
    <source>
        <dbReference type="PROSITE" id="PS50196"/>
    </source>
</evidence>
<dbReference type="Gene3D" id="2.30.29.30">
    <property type="entry name" value="Pleckstrin-homology domain (PH domain)/Phosphotyrosine-binding domain (PTB)"/>
    <property type="match status" value="1"/>
</dbReference>
<evidence type="ECO:0000256" key="2">
    <source>
        <dbReference type="ARBA" id="ARBA00022448"/>
    </source>
</evidence>
<keyword evidence="4" id="KW-0653">Protein transport</keyword>
<evidence type="ECO:0000256" key="6">
    <source>
        <dbReference type="ARBA" id="ARBA00023132"/>
    </source>
</evidence>
<evidence type="ECO:0000313" key="11">
    <source>
        <dbReference type="Proteomes" id="UP000183365"/>
    </source>
</evidence>
<comment type="subcellular location">
    <subcellularLocation>
        <location evidence="1">Nucleus</location>
        <location evidence="1">Nuclear pore complex</location>
    </subcellularLocation>
</comment>
<keyword evidence="6" id="KW-0906">Nuclear pore complex</keyword>
<dbReference type="GO" id="GO:0005643">
    <property type="term" value="C:nuclear pore"/>
    <property type="evidence" value="ECO:0007669"/>
    <property type="project" value="UniProtKB-SubCell"/>
</dbReference>
<organism evidence="10 11">
    <name type="scientific">Hanseniaspora guilliermondii</name>
    <dbReference type="NCBI Taxonomy" id="56406"/>
    <lineage>
        <taxon>Eukaryota</taxon>
        <taxon>Fungi</taxon>
        <taxon>Dikarya</taxon>
        <taxon>Ascomycota</taxon>
        <taxon>Saccharomycotina</taxon>
        <taxon>Saccharomycetes</taxon>
        <taxon>Saccharomycodales</taxon>
        <taxon>Saccharomycodaceae</taxon>
        <taxon>Hanseniaspora</taxon>
    </lineage>
</organism>
<evidence type="ECO:0000313" key="10">
    <source>
        <dbReference type="EMBL" id="SGZ37936.1"/>
    </source>
</evidence>
<gene>
    <name evidence="10" type="ORF">HGUI_00136</name>
</gene>
<dbReference type="Proteomes" id="UP000183365">
    <property type="component" value="Unassembled WGS sequence"/>
</dbReference>
<dbReference type="InterPro" id="IPR015007">
    <property type="entry name" value="NUP2/50/61"/>
</dbReference>
<dbReference type="PANTHER" id="PTHR38697:SF1">
    <property type="entry name" value="NUCLEAR PORE COMPLEX PROTEIN SIMILAR TO S. CEREVISIAE NUP2 (EUROFUNG)"/>
    <property type="match status" value="1"/>
</dbReference>
<dbReference type="InterPro" id="IPR000156">
    <property type="entry name" value="Ran_bind_dom"/>
</dbReference>
<dbReference type="GO" id="GO:0051028">
    <property type="term" value="P:mRNA transport"/>
    <property type="evidence" value="ECO:0007669"/>
    <property type="project" value="UniProtKB-KW"/>
</dbReference>
<dbReference type="GO" id="GO:0015031">
    <property type="term" value="P:protein transport"/>
    <property type="evidence" value="ECO:0007669"/>
    <property type="project" value="UniProtKB-KW"/>
</dbReference>
<protein>
    <recommendedName>
        <fullName evidence="9">RanBD1 domain-containing protein</fullName>
    </recommendedName>
</protein>
<dbReference type="InterPro" id="IPR011993">
    <property type="entry name" value="PH-like_dom_sf"/>
</dbReference>